<protein>
    <submittedName>
        <fullName evidence="6">Glycoside hydrolase family 43 protein</fullName>
    </submittedName>
</protein>
<dbReference type="Proteomes" id="UP001303407">
    <property type="component" value="Chromosome"/>
</dbReference>
<dbReference type="Pfam" id="PF04616">
    <property type="entry name" value="Glyco_hydro_43"/>
    <property type="match status" value="1"/>
</dbReference>
<dbReference type="PANTHER" id="PTHR42812:SF12">
    <property type="entry name" value="BETA-XYLOSIDASE-RELATED"/>
    <property type="match status" value="1"/>
</dbReference>
<dbReference type="InterPro" id="IPR023296">
    <property type="entry name" value="Glyco_hydro_beta-prop_sf"/>
</dbReference>
<accession>A0ABY9Y3D3</accession>
<evidence type="ECO:0000256" key="3">
    <source>
        <dbReference type="ARBA" id="ARBA00023295"/>
    </source>
</evidence>
<evidence type="ECO:0000313" key="6">
    <source>
        <dbReference type="EMBL" id="WNH12586.1"/>
    </source>
</evidence>
<feature type="signal peptide" evidence="5">
    <location>
        <begin position="1"/>
        <end position="26"/>
    </location>
</feature>
<dbReference type="CDD" id="cd18617">
    <property type="entry name" value="GH43_XynB-like"/>
    <property type="match status" value="1"/>
</dbReference>
<keyword evidence="2 4" id="KW-0378">Hydrolase</keyword>
<dbReference type="SUPFAM" id="SSF75005">
    <property type="entry name" value="Arabinanase/levansucrase/invertase"/>
    <property type="match status" value="1"/>
</dbReference>
<dbReference type="Gene3D" id="2.115.10.20">
    <property type="entry name" value="Glycosyl hydrolase domain, family 43"/>
    <property type="match status" value="1"/>
</dbReference>
<comment type="similarity">
    <text evidence="1 4">Belongs to the glycosyl hydrolase 43 family.</text>
</comment>
<keyword evidence="7" id="KW-1185">Reference proteome</keyword>
<evidence type="ECO:0000256" key="2">
    <source>
        <dbReference type="ARBA" id="ARBA00022801"/>
    </source>
</evidence>
<proteinExistence type="inferred from homology"/>
<keyword evidence="3 4" id="KW-0326">Glycosidase</keyword>
<evidence type="ECO:0000256" key="5">
    <source>
        <dbReference type="SAM" id="SignalP"/>
    </source>
</evidence>
<evidence type="ECO:0000256" key="4">
    <source>
        <dbReference type="RuleBase" id="RU361187"/>
    </source>
</evidence>
<evidence type="ECO:0000256" key="1">
    <source>
        <dbReference type="ARBA" id="ARBA00009865"/>
    </source>
</evidence>
<dbReference type="InterPro" id="IPR006710">
    <property type="entry name" value="Glyco_hydro_43"/>
</dbReference>
<evidence type="ECO:0000313" key="7">
    <source>
        <dbReference type="Proteomes" id="UP001303407"/>
    </source>
</evidence>
<dbReference type="PANTHER" id="PTHR42812">
    <property type="entry name" value="BETA-XYLOSIDASE"/>
    <property type="match status" value="1"/>
</dbReference>
<feature type="chain" id="PRO_5047510404" evidence="5">
    <location>
        <begin position="27"/>
        <end position="361"/>
    </location>
</feature>
<organism evidence="6 7">
    <name type="scientific">Thalassobellus suaedae</name>
    <dbReference type="NCBI Taxonomy" id="3074124"/>
    <lineage>
        <taxon>Bacteria</taxon>
        <taxon>Pseudomonadati</taxon>
        <taxon>Bacteroidota</taxon>
        <taxon>Flavobacteriia</taxon>
        <taxon>Flavobacteriales</taxon>
        <taxon>Flavobacteriaceae</taxon>
        <taxon>Thalassobellus</taxon>
    </lineage>
</organism>
<sequence length="361" mass="40268">MMIRYLLGKRTIASLCVFMVFNAIGAQDLSGGFPGIDNSNSFSANLNLNKETTYNNPVIPGFYSDPSVCRVNDDYYLISSTFEYFPGVPVFHSKDLVNWEQIGHCLDRKEQFPNGLLIFAPTIRYDNGIFYMLSTNLMGQGNFYVTATNPSGPWSNTIYFKAKGIDPDLFFDDDGKSYVITSTFELFQIDLKTGTLLSEGRKIWNGTGGKYLEGPHIYKKDGLYYLMAAEGGTEQGHSETIARSQSIWGPYIDNPSNPILTHDNRTGQGYPIQGVGHADMVQAHDNSWWMVFHGYRTVTNGFHHILGRETCLAPVVWQDNSWPVVNGNGTVSIAMTHSTLPITPIENKWVGLELYSGARSG</sequence>
<gene>
    <name evidence="6" type="ORF">RHP49_17065</name>
</gene>
<dbReference type="GO" id="GO:0016787">
    <property type="term" value="F:hydrolase activity"/>
    <property type="evidence" value="ECO:0007669"/>
    <property type="project" value="UniProtKB-KW"/>
</dbReference>
<name>A0ABY9Y3D3_9FLAO</name>
<keyword evidence="5" id="KW-0732">Signal</keyword>
<dbReference type="InterPro" id="IPR051795">
    <property type="entry name" value="Glycosyl_Hydrlase_43"/>
</dbReference>
<dbReference type="RefSeq" id="WP_415862567.1">
    <property type="nucleotide sequence ID" value="NZ_CP134536.1"/>
</dbReference>
<dbReference type="EMBL" id="CP134536">
    <property type="protein sequence ID" value="WNH12586.1"/>
    <property type="molecule type" value="Genomic_DNA"/>
</dbReference>
<reference evidence="6 7" key="1">
    <citation type="submission" date="2023-09" db="EMBL/GenBank/DDBJ databases">
        <title>Thalassobella suaedae gen. nov., sp. nov., a marine bacterium of the family Flavobacteriaceae isolated from a halophyte Suaeda japonica.</title>
        <authorList>
            <person name="Lee S.Y."/>
            <person name="Hwang C.Y."/>
        </authorList>
    </citation>
    <scope>NUCLEOTIDE SEQUENCE [LARGE SCALE GENOMIC DNA]</scope>
    <source>
        <strain evidence="6 7">HL-DH10</strain>
    </source>
</reference>